<dbReference type="RefSeq" id="XP_002288185.1">
    <property type="nucleotide sequence ID" value="XM_002288149.1"/>
</dbReference>
<accession>B8BWZ7</accession>
<dbReference type="HOGENOM" id="CLU_730561_0_0_1"/>
<sequence>MLHESVDSLSLDGLITYHCRVDTLEVEEEGGELSLTQIYVQDQPITLAQHDMIGILALKRFHFGLSQQCIEELCFGTISKEHSLINHSSFADLLKQHFNHPETLAAVEDHDAYSKHSVHIFELIALADAIETALLEIDKSSSKVEMSLIHQHYISTGLEDDPLLSSNRPVTIDKLSHGNLHDTVMDDIGIFLDPEKENQLDQYMQELTAVCKGSELLKREENHSSSLVDVIASNTKKKLSVMKLDVDKSLRDIRSSQMHLVNYNDFIEKKKRQRIQCLRDIKEHCCHCKGPHISKPPFSHGKDYRREPFHEYCQRDKCKFLQRKRRELEWLDNALNKHSNNQERFEREIQQCEAANEKRKEEMKDSLSDSLRLMEMTIQ</sequence>
<feature type="coiled-coil region" evidence="1">
    <location>
        <begin position="321"/>
        <end position="362"/>
    </location>
</feature>
<protein>
    <submittedName>
        <fullName evidence="2">Uncharacterized protein</fullName>
    </submittedName>
</protein>
<evidence type="ECO:0000313" key="3">
    <source>
        <dbReference type="Proteomes" id="UP000001449"/>
    </source>
</evidence>
<keyword evidence="1" id="KW-0175">Coiled coil</keyword>
<name>B8BWZ7_THAPS</name>
<dbReference type="KEGG" id="tps:THAPSDRAFT_3160"/>
<reference evidence="2 3" key="1">
    <citation type="journal article" date="2004" name="Science">
        <title>The genome of the diatom Thalassiosira pseudonana: ecology, evolution, and metabolism.</title>
        <authorList>
            <person name="Armbrust E.V."/>
            <person name="Berges J.A."/>
            <person name="Bowler C."/>
            <person name="Green B.R."/>
            <person name="Martinez D."/>
            <person name="Putnam N.H."/>
            <person name="Zhou S."/>
            <person name="Allen A.E."/>
            <person name="Apt K.E."/>
            <person name="Bechner M."/>
            <person name="Brzezinski M.A."/>
            <person name="Chaal B.K."/>
            <person name="Chiovitti A."/>
            <person name="Davis A.K."/>
            <person name="Demarest M.S."/>
            <person name="Detter J.C."/>
            <person name="Glavina T."/>
            <person name="Goodstein D."/>
            <person name="Hadi M.Z."/>
            <person name="Hellsten U."/>
            <person name="Hildebrand M."/>
            <person name="Jenkins B.D."/>
            <person name="Jurka J."/>
            <person name="Kapitonov V.V."/>
            <person name="Kroger N."/>
            <person name="Lau W.W."/>
            <person name="Lane T.W."/>
            <person name="Larimer F.W."/>
            <person name="Lippmeier J.C."/>
            <person name="Lucas S."/>
            <person name="Medina M."/>
            <person name="Montsant A."/>
            <person name="Obornik M."/>
            <person name="Parker M.S."/>
            <person name="Palenik B."/>
            <person name="Pazour G.J."/>
            <person name="Richardson P.M."/>
            <person name="Rynearson T.A."/>
            <person name="Saito M.A."/>
            <person name="Schwartz D.C."/>
            <person name="Thamatrakoln K."/>
            <person name="Valentin K."/>
            <person name="Vardi A."/>
            <person name="Wilkerson F.P."/>
            <person name="Rokhsar D.S."/>
        </authorList>
    </citation>
    <scope>NUCLEOTIDE SEQUENCE [LARGE SCALE GENOMIC DNA]</scope>
    <source>
        <strain evidence="2 3">CCMP1335</strain>
    </source>
</reference>
<gene>
    <name evidence="2" type="ORF">THAPSDRAFT_3160</name>
</gene>
<dbReference type="InParanoid" id="B8BWZ7"/>
<dbReference type="GeneID" id="7441732"/>
<proteinExistence type="predicted"/>
<evidence type="ECO:0000256" key="1">
    <source>
        <dbReference type="SAM" id="Coils"/>
    </source>
</evidence>
<dbReference type="PaxDb" id="35128-Thaps3160"/>
<keyword evidence="3" id="KW-1185">Reference proteome</keyword>
<dbReference type="EMBL" id="CM000640">
    <property type="protein sequence ID" value="EED93621.1"/>
    <property type="molecule type" value="Genomic_DNA"/>
</dbReference>
<dbReference type="AlphaFoldDB" id="B8BWZ7"/>
<organism evidence="2 3">
    <name type="scientific">Thalassiosira pseudonana</name>
    <name type="common">Marine diatom</name>
    <name type="synonym">Cyclotella nana</name>
    <dbReference type="NCBI Taxonomy" id="35128"/>
    <lineage>
        <taxon>Eukaryota</taxon>
        <taxon>Sar</taxon>
        <taxon>Stramenopiles</taxon>
        <taxon>Ochrophyta</taxon>
        <taxon>Bacillariophyta</taxon>
        <taxon>Coscinodiscophyceae</taxon>
        <taxon>Thalassiosirophycidae</taxon>
        <taxon>Thalassiosirales</taxon>
        <taxon>Thalassiosiraceae</taxon>
        <taxon>Thalassiosira</taxon>
    </lineage>
</organism>
<dbReference type="Proteomes" id="UP000001449">
    <property type="component" value="Chromosome 3"/>
</dbReference>
<dbReference type="eggNOG" id="ENOG502QYRC">
    <property type="taxonomic scope" value="Eukaryota"/>
</dbReference>
<evidence type="ECO:0000313" key="2">
    <source>
        <dbReference type="EMBL" id="EED93621.1"/>
    </source>
</evidence>
<reference evidence="2 3" key="2">
    <citation type="journal article" date="2008" name="Nature">
        <title>The Phaeodactylum genome reveals the evolutionary history of diatom genomes.</title>
        <authorList>
            <person name="Bowler C."/>
            <person name="Allen A.E."/>
            <person name="Badger J.H."/>
            <person name="Grimwood J."/>
            <person name="Jabbari K."/>
            <person name="Kuo A."/>
            <person name="Maheswari U."/>
            <person name="Martens C."/>
            <person name="Maumus F."/>
            <person name="Otillar R.P."/>
            <person name="Rayko E."/>
            <person name="Salamov A."/>
            <person name="Vandepoele K."/>
            <person name="Beszteri B."/>
            <person name="Gruber A."/>
            <person name="Heijde M."/>
            <person name="Katinka M."/>
            <person name="Mock T."/>
            <person name="Valentin K."/>
            <person name="Verret F."/>
            <person name="Berges J.A."/>
            <person name="Brownlee C."/>
            <person name="Cadoret J.P."/>
            <person name="Chiovitti A."/>
            <person name="Choi C.J."/>
            <person name="Coesel S."/>
            <person name="De Martino A."/>
            <person name="Detter J.C."/>
            <person name="Durkin C."/>
            <person name="Falciatore A."/>
            <person name="Fournet J."/>
            <person name="Haruta M."/>
            <person name="Huysman M.J."/>
            <person name="Jenkins B.D."/>
            <person name="Jiroutova K."/>
            <person name="Jorgensen R.E."/>
            <person name="Joubert Y."/>
            <person name="Kaplan A."/>
            <person name="Kroger N."/>
            <person name="Kroth P.G."/>
            <person name="La Roche J."/>
            <person name="Lindquist E."/>
            <person name="Lommer M."/>
            <person name="Martin-Jezequel V."/>
            <person name="Lopez P.J."/>
            <person name="Lucas S."/>
            <person name="Mangogna M."/>
            <person name="McGinnis K."/>
            <person name="Medlin L.K."/>
            <person name="Montsant A."/>
            <person name="Oudot-Le Secq M.P."/>
            <person name="Napoli C."/>
            <person name="Obornik M."/>
            <person name="Parker M.S."/>
            <person name="Petit J.L."/>
            <person name="Porcel B.M."/>
            <person name="Poulsen N."/>
            <person name="Robison M."/>
            <person name="Rychlewski L."/>
            <person name="Rynearson T.A."/>
            <person name="Schmutz J."/>
            <person name="Shapiro H."/>
            <person name="Siaut M."/>
            <person name="Stanley M."/>
            <person name="Sussman M.R."/>
            <person name="Taylor A.R."/>
            <person name="Vardi A."/>
            <person name="von Dassow P."/>
            <person name="Vyverman W."/>
            <person name="Willis A."/>
            <person name="Wyrwicz L.S."/>
            <person name="Rokhsar D.S."/>
            <person name="Weissenbach J."/>
            <person name="Armbrust E.V."/>
            <person name="Green B.R."/>
            <person name="Van de Peer Y."/>
            <person name="Grigoriev I.V."/>
        </authorList>
    </citation>
    <scope>NUCLEOTIDE SEQUENCE [LARGE SCALE GENOMIC DNA]</scope>
    <source>
        <strain evidence="2 3">CCMP1335</strain>
    </source>
</reference>